<evidence type="ECO:0000256" key="1">
    <source>
        <dbReference type="SAM" id="SignalP"/>
    </source>
</evidence>
<dbReference type="SUPFAM" id="SSF47175">
    <property type="entry name" value="Cytochromes"/>
    <property type="match status" value="1"/>
</dbReference>
<dbReference type="Proteomes" id="UP000231962">
    <property type="component" value="Unassembled WGS sequence"/>
</dbReference>
<dbReference type="GO" id="GO:0022900">
    <property type="term" value="P:electron transport chain"/>
    <property type="evidence" value="ECO:0007669"/>
    <property type="project" value="InterPro"/>
</dbReference>
<dbReference type="InterPro" id="IPR010980">
    <property type="entry name" value="Cyt_c/b562"/>
</dbReference>
<keyword evidence="4" id="KW-1185">Reference proteome</keyword>
<dbReference type="Proteomes" id="UP000231990">
    <property type="component" value="Unassembled WGS sequence"/>
</dbReference>
<dbReference type="GO" id="GO:0005506">
    <property type="term" value="F:iron ion binding"/>
    <property type="evidence" value="ECO:0007669"/>
    <property type="project" value="InterPro"/>
</dbReference>
<gene>
    <name evidence="2" type="ORF">CH360_09435</name>
    <name evidence="3" type="ORF">CH373_10800</name>
</gene>
<protein>
    <recommendedName>
        <fullName evidence="6">Cytochrome C</fullName>
    </recommendedName>
</protein>
<evidence type="ECO:0000313" key="5">
    <source>
        <dbReference type="Proteomes" id="UP000231990"/>
    </source>
</evidence>
<evidence type="ECO:0000313" key="2">
    <source>
        <dbReference type="EMBL" id="PJZ69797.1"/>
    </source>
</evidence>
<dbReference type="EMBL" id="NPDY01000007">
    <property type="protein sequence ID" value="PJZ69797.1"/>
    <property type="molecule type" value="Genomic_DNA"/>
</dbReference>
<name>A0A2M9ZLN7_9LEPT</name>
<dbReference type="AlphaFoldDB" id="A0A2M9ZLN7"/>
<sequence length="128" mass="14907">MKIKLTFPIFLFSLILGFFTSVSVFAQNETTETTLHDFMEDYTKPASKKAKKGDKASLERILKEVPNFALEDQKTKWKEITDEALSSGDLESSCKNCHKEFKKEYKKTYRKRPIQVSKELIAYLKNQK</sequence>
<feature type="chain" id="PRO_5014806191" description="Cytochrome C" evidence="1">
    <location>
        <begin position="27"/>
        <end position="128"/>
    </location>
</feature>
<keyword evidence="1" id="KW-0732">Signal</keyword>
<proteinExistence type="predicted"/>
<organism evidence="3 5">
    <name type="scientific">Leptospira perolatii</name>
    <dbReference type="NCBI Taxonomy" id="2023191"/>
    <lineage>
        <taxon>Bacteria</taxon>
        <taxon>Pseudomonadati</taxon>
        <taxon>Spirochaetota</taxon>
        <taxon>Spirochaetia</taxon>
        <taxon>Leptospirales</taxon>
        <taxon>Leptospiraceae</taxon>
        <taxon>Leptospira</taxon>
    </lineage>
</organism>
<dbReference type="RefSeq" id="WP_100713778.1">
    <property type="nucleotide sequence ID" value="NZ_NPDY01000007.1"/>
</dbReference>
<evidence type="ECO:0000313" key="3">
    <source>
        <dbReference type="EMBL" id="PJZ72988.1"/>
    </source>
</evidence>
<feature type="signal peptide" evidence="1">
    <location>
        <begin position="1"/>
        <end position="26"/>
    </location>
</feature>
<reference evidence="4 5" key="1">
    <citation type="submission" date="2017-07" db="EMBL/GenBank/DDBJ databases">
        <title>Leptospira spp. isolated from tropical soils.</title>
        <authorList>
            <person name="Thibeaux R."/>
            <person name="Iraola G."/>
            <person name="Ferres I."/>
            <person name="Bierque E."/>
            <person name="Girault D."/>
            <person name="Soupe-Gilbert M.-E."/>
            <person name="Picardeau M."/>
            <person name="Goarant C."/>
        </authorList>
    </citation>
    <scope>NUCLEOTIDE SEQUENCE [LARGE SCALE GENOMIC DNA]</scope>
    <source>
        <strain evidence="3 5">FH1-B-B1</strain>
        <strain evidence="2 4">FH1-B-C1</strain>
    </source>
</reference>
<dbReference type="EMBL" id="NPDZ01000006">
    <property type="protein sequence ID" value="PJZ72988.1"/>
    <property type="molecule type" value="Genomic_DNA"/>
</dbReference>
<comment type="caution">
    <text evidence="3">The sequence shown here is derived from an EMBL/GenBank/DDBJ whole genome shotgun (WGS) entry which is preliminary data.</text>
</comment>
<dbReference type="GO" id="GO:0020037">
    <property type="term" value="F:heme binding"/>
    <property type="evidence" value="ECO:0007669"/>
    <property type="project" value="InterPro"/>
</dbReference>
<evidence type="ECO:0008006" key="6">
    <source>
        <dbReference type="Google" id="ProtNLM"/>
    </source>
</evidence>
<evidence type="ECO:0000313" key="4">
    <source>
        <dbReference type="Proteomes" id="UP000231962"/>
    </source>
</evidence>
<dbReference type="OrthoDB" id="345701at2"/>
<accession>A0A2M9ZLN7</accession>
<dbReference type="GO" id="GO:0009055">
    <property type="term" value="F:electron transfer activity"/>
    <property type="evidence" value="ECO:0007669"/>
    <property type="project" value="InterPro"/>
</dbReference>